<keyword evidence="3" id="KW-1185">Reference proteome</keyword>
<dbReference type="RefSeq" id="WP_083078251.1">
    <property type="nucleotide sequence ID" value="NZ_CP053562.1"/>
</dbReference>
<keyword evidence="1" id="KW-0472">Membrane</keyword>
<feature type="transmembrane region" description="Helical" evidence="1">
    <location>
        <begin position="56"/>
        <end position="83"/>
    </location>
</feature>
<gene>
    <name evidence="2" type="ORF">AKL02_017965</name>
</gene>
<keyword evidence="1" id="KW-0812">Transmembrane</keyword>
<evidence type="ECO:0000313" key="3">
    <source>
        <dbReference type="Proteomes" id="UP000192422"/>
    </source>
</evidence>
<dbReference type="EMBL" id="CP053562">
    <property type="protein sequence ID" value="QPZ92585.1"/>
    <property type="molecule type" value="Genomic_DNA"/>
</dbReference>
<accession>A0ABX6YXR7</accession>
<evidence type="ECO:0000313" key="2">
    <source>
        <dbReference type="EMBL" id="QPZ92585.1"/>
    </source>
</evidence>
<evidence type="ECO:0000256" key="1">
    <source>
        <dbReference type="SAM" id="Phobius"/>
    </source>
</evidence>
<keyword evidence="1" id="KW-1133">Transmembrane helix</keyword>
<feature type="transmembrane region" description="Helical" evidence="1">
    <location>
        <begin position="12"/>
        <end position="36"/>
    </location>
</feature>
<reference evidence="2 3" key="1">
    <citation type="submission" date="2020-05" db="EMBL/GenBank/DDBJ databases">
        <title>Thioclava electrotropha strain Elox9 finished genome.</title>
        <authorList>
            <person name="Rowe A.R."/>
            <person name="Wilbanks E.G."/>
        </authorList>
    </citation>
    <scope>NUCLEOTIDE SEQUENCE [LARGE SCALE GENOMIC DNA]</scope>
    <source>
        <strain evidence="2 3">Elox9</strain>
    </source>
</reference>
<dbReference type="Proteomes" id="UP000192422">
    <property type="component" value="Chromosome"/>
</dbReference>
<proteinExistence type="predicted"/>
<sequence>MRPNEKSPDHHVACGAATEGFAAASASLAVVGRYWWNMQMRLLIATGMMRLFRAQWWLFIVVGFALLAFVFPLGVAFVVSAFCAGPMNPKAESDYLVPLKRDDIAASVDATVEQSAGLGDPDLSDVLEAVTSAASLHHIGFLRALGRDVDDAEFAAAALGALDGTLQAHKAKVPNPDMQAMGVAFIASQLKDLGRMEKFDPERTADLALTAMSSEALEGIRIEAGRFSYGMEGLWSGAMRTGPAAV</sequence>
<organism evidence="2 3">
    <name type="scientific">Thioclava electrotropha</name>
    <dbReference type="NCBI Taxonomy" id="1549850"/>
    <lineage>
        <taxon>Bacteria</taxon>
        <taxon>Pseudomonadati</taxon>
        <taxon>Pseudomonadota</taxon>
        <taxon>Alphaproteobacteria</taxon>
        <taxon>Rhodobacterales</taxon>
        <taxon>Paracoccaceae</taxon>
        <taxon>Thioclava</taxon>
    </lineage>
</organism>
<name>A0ABX6YXR7_9RHOB</name>
<protein>
    <submittedName>
        <fullName evidence="2">Uncharacterized protein</fullName>
    </submittedName>
</protein>